<dbReference type="Gene3D" id="1.25.40.10">
    <property type="entry name" value="Tetratricopeptide repeat domain"/>
    <property type="match status" value="1"/>
</dbReference>
<dbReference type="InterPro" id="IPR011990">
    <property type="entry name" value="TPR-like_helical_dom_sf"/>
</dbReference>
<evidence type="ECO:0000313" key="3">
    <source>
        <dbReference type="Proteomes" id="UP001206925"/>
    </source>
</evidence>
<dbReference type="NCBIfam" id="TIGR00756">
    <property type="entry name" value="PPR"/>
    <property type="match status" value="1"/>
</dbReference>
<dbReference type="InterPro" id="IPR002885">
    <property type="entry name" value="PPR_rpt"/>
</dbReference>
<sequence>MGFIQVCRSQKAVKEAFCFVSLIPIPILSTHNVFHEMVNFGVEPSIHTYGALIDGCAKAGQVSKAFGA</sequence>
<dbReference type="InterPro" id="IPR053303">
    <property type="entry name" value="Chloroplast_PPR"/>
</dbReference>
<keyword evidence="3" id="KW-1185">Reference proteome</keyword>
<dbReference type="Pfam" id="PF12854">
    <property type="entry name" value="PPR_1"/>
    <property type="match status" value="1"/>
</dbReference>
<dbReference type="AlphaFoldDB" id="A0AAD5GML1"/>
<dbReference type="EMBL" id="JAMZMK010006510">
    <property type="protein sequence ID" value="KAI7748542.1"/>
    <property type="molecule type" value="Genomic_DNA"/>
</dbReference>
<feature type="non-terminal residue" evidence="2">
    <location>
        <position position="68"/>
    </location>
</feature>
<gene>
    <name evidence="2" type="ORF">M8C21_024110</name>
</gene>
<organism evidence="2 3">
    <name type="scientific">Ambrosia artemisiifolia</name>
    <name type="common">Common ragweed</name>
    <dbReference type="NCBI Taxonomy" id="4212"/>
    <lineage>
        <taxon>Eukaryota</taxon>
        <taxon>Viridiplantae</taxon>
        <taxon>Streptophyta</taxon>
        <taxon>Embryophyta</taxon>
        <taxon>Tracheophyta</taxon>
        <taxon>Spermatophyta</taxon>
        <taxon>Magnoliopsida</taxon>
        <taxon>eudicotyledons</taxon>
        <taxon>Gunneridae</taxon>
        <taxon>Pentapetalae</taxon>
        <taxon>asterids</taxon>
        <taxon>campanulids</taxon>
        <taxon>Asterales</taxon>
        <taxon>Asteraceae</taxon>
        <taxon>Asteroideae</taxon>
        <taxon>Heliantheae alliance</taxon>
        <taxon>Heliantheae</taxon>
        <taxon>Ambrosia</taxon>
    </lineage>
</organism>
<name>A0AAD5GML1_AMBAR</name>
<evidence type="ECO:0000256" key="1">
    <source>
        <dbReference type="ARBA" id="ARBA00022737"/>
    </source>
</evidence>
<proteinExistence type="predicted"/>
<dbReference type="PANTHER" id="PTHR47935:SF1">
    <property type="entry name" value="PENTATRICOPEPTIDE REPEAT-CONTAINING PROTEIN MRL1, CHLOROPLASTIC"/>
    <property type="match status" value="1"/>
</dbReference>
<reference evidence="2" key="1">
    <citation type="submission" date="2022-06" db="EMBL/GenBank/DDBJ databases">
        <title>Uncovering the hologenomic basis of an extraordinary plant invasion.</title>
        <authorList>
            <person name="Bieker V.C."/>
            <person name="Martin M.D."/>
            <person name="Gilbert T."/>
            <person name="Hodgins K."/>
            <person name="Battlay P."/>
            <person name="Petersen B."/>
            <person name="Wilson J."/>
        </authorList>
    </citation>
    <scope>NUCLEOTIDE SEQUENCE</scope>
    <source>
        <strain evidence="2">AA19_3_7</strain>
        <tissue evidence="2">Leaf</tissue>
    </source>
</reference>
<dbReference type="Proteomes" id="UP001206925">
    <property type="component" value="Unassembled WGS sequence"/>
</dbReference>
<protein>
    <recommendedName>
        <fullName evidence="4">Pentatricopeptide repeat-containing protein</fullName>
    </recommendedName>
</protein>
<accession>A0AAD5GML1</accession>
<keyword evidence="1" id="KW-0677">Repeat</keyword>
<dbReference type="PANTHER" id="PTHR47935">
    <property type="entry name" value="PENTATRICOPEPTIDE REPEAT-CONTAINING PROTEIN MRL1, CHLOROPLASTIC"/>
    <property type="match status" value="1"/>
</dbReference>
<evidence type="ECO:0000313" key="2">
    <source>
        <dbReference type="EMBL" id="KAI7748542.1"/>
    </source>
</evidence>
<evidence type="ECO:0008006" key="4">
    <source>
        <dbReference type="Google" id="ProtNLM"/>
    </source>
</evidence>
<comment type="caution">
    <text evidence="2">The sequence shown here is derived from an EMBL/GenBank/DDBJ whole genome shotgun (WGS) entry which is preliminary data.</text>
</comment>